<accession>A0A6I4U1B6</accession>
<comment type="caution">
    <text evidence="3">The sequence shown here is derived from an EMBL/GenBank/DDBJ whole genome shotgun (WGS) entry which is preliminary data.</text>
</comment>
<keyword evidence="1" id="KW-0472">Membrane</keyword>
<feature type="transmembrane region" description="Helical" evidence="1">
    <location>
        <begin position="115"/>
        <end position="133"/>
    </location>
</feature>
<organism evidence="3 4">
    <name type="scientific">Alteriqipengyuania halimionae</name>
    <dbReference type="NCBI Taxonomy" id="1926630"/>
    <lineage>
        <taxon>Bacteria</taxon>
        <taxon>Pseudomonadati</taxon>
        <taxon>Pseudomonadota</taxon>
        <taxon>Alphaproteobacteria</taxon>
        <taxon>Sphingomonadales</taxon>
        <taxon>Erythrobacteraceae</taxon>
        <taxon>Alteriqipengyuania</taxon>
    </lineage>
</organism>
<feature type="transmembrane region" description="Helical" evidence="1">
    <location>
        <begin position="139"/>
        <end position="156"/>
    </location>
</feature>
<feature type="transmembrane region" description="Helical" evidence="1">
    <location>
        <begin position="243"/>
        <end position="265"/>
    </location>
</feature>
<feature type="domain" description="DUF418" evidence="2">
    <location>
        <begin position="262"/>
        <end position="422"/>
    </location>
</feature>
<name>A0A6I4U1B6_9SPHN</name>
<feature type="transmembrane region" description="Helical" evidence="1">
    <location>
        <begin position="385"/>
        <end position="404"/>
    </location>
</feature>
<dbReference type="PANTHER" id="PTHR30590">
    <property type="entry name" value="INNER MEMBRANE PROTEIN"/>
    <property type="match status" value="1"/>
</dbReference>
<dbReference type="OrthoDB" id="9807744at2"/>
<protein>
    <submittedName>
        <fullName evidence="3">DUF418 domain-containing protein</fullName>
    </submittedName>
</protein>
<gene>
    <name evidence="3" type="ORF">GRI68_00880</name>
</gene>
<feature type="transmembrane region" description="Helical" evidence="1">
    <location>
        <begin position="163"/>
        <end position="187"/>
    </location>
</feature>
<dbReference type="AlphaFoldDB" id="A0A6I4U1B6"/>
<keyword evidence="1" id="KW-0812">Transmembrane</keyword>
<dbReference type="EMBL" id="WTYR01000001">
    <property type="protein sequence ID" value="MXP08735.1"/>
    <property type="molecule type" value="Genomic_DNA"/>
</dbReference>
<dbReference type="InterPro" id="IPR052529">
    <property type="entry name" value="Bact_Transport_Assoc"/>
</dbReference>
<evidence type="ECO:0000313" key="3">
    <source>
        <dbReference type="EMBL" id="MXP08735.1"/>
    </source>
</evidence>
<dbReference type="Pfam" id="PF04235">
    <property type="entry name" value="DUF418"/>
    <property type="match status" value="1"/>
</dbReference>
<feature type="transmembrane region" description="Helical" evidence="1">
    <location>
        <begin position="355"/>
        <end position="373"/>
    </location>
</feature>
<dbReference type="InterPro" id="IPR007349">
    <property type="entry name" value="DUF418"/>
</dbReference>
<evidence type="ECO:0000256" key="1">
    <source>
        <dbReference type="SAM" id="Phobius"/>
    </source>
</evidence>
<evidence type="ECO:0000259" key="2">
    <source>
        <dbReference type="Pfam" id="PF04235"/>
    </source>
</evidence>
<dbReference type="RefSeq" id="WP_160615265.1">
    <property type="nucleotide sequence ID" value="NZ_WTYR01000001.1"/>
</dbReference>
<feature type="transmembrane region" description="Helical" evidence="1">
    <location>
        <begin position="312"/>
        <end position="335"/>
    </location>
</feature>
<keyword evidence="4" id="KW-1185">Reference proteome</keyword>
<feature type="transmembrane region" description="Helical" evidence="1">
    <location>
        <begin position="80"/>
        <end position="103"/>
    </location>
</feature>
<proteinExistence type="predicted"/>
<sequence>MAETTAAAAAAVDQPRTEIAPIAQSGERIVTLDWVRGIAVLGILAANIVAFGQPMTAYMYPDAFTVPHSDAEDWMWVAQFVAIDGKMRGLFTLLFGAGLYLFMEKAWAAGNTRWLQARRLVWLMLFGLAHFFLIWRGDILFSYAVCGLVALLCLRWTAKTQLIVGLAGTVLGFLAYLAMLGFAPFVVDGPLGEQEAMQDLRTAMVEQQEAQLEDGREQTRIITEQSYGDFVAFNIDHTGELGFMFIVWLFETLPLMLVGIALYRMGMWTGGMRRDRLLLWGWLGLLGGGALSLLVGLWALDNGLTYYGTQSAFVAFCAMPRFVMTLGLAALLAAYGPGATGWLSQRLSAAGRAAFTNYLGTSIVMLFVFHGWAGGLFGELGRTELYGVVLAMWVLMLAWSKPWLARFRYGPFEWLWRCLTYGRIFPLRR</sequence>
<dbReference type="PANTHER" id="PTHR30590:SF2">
    <property type="entry name" value="INNER MEMBRANE PROTEIN"/>
    <property type="match status" value="1"/>
</dbReference>
<evidence type="ECO:0000313" key="4">
    <source>
        <dbReference type="Proteomes" id="UP000429229"/>
    </source>
</evidence>
<dbReference type="Proteomes" id="UP000429229">
    <property type="component" value="Unassembled WGS sequence"/>
</dbReference>
<feature type="transmembrane region" description="Helical" evidence="1">
    <location>
        <begin position="277"/>
        <end position="300"/>
    </location>
</feature>
<reference evidence="3 4" key="1">
    <citation type="submission" date="2019-12" db="EMBL/GenBank/DDBJ databases">
        <title>Genomic-based taxomic classification of the family Erythrobacteraceae.</title>
        <authorList>
            <person name="Xu L."/>
        </authorList>
    </citation>
    <scope>NUCLEOTIDE SEQUENCE [LARGE SCALE GENOMIC DNA]</scope>
    <source>
        <strain evidence="3 4">LMG 29519</strain>
    </source>
</reference>
<feature type="transmembrane region" description="Helical" evidence="1">
    <location>
        <begin position="38"/>
        <end position="60"/>
    </location>
</feature>
<keyword evidence="1" id="KW-1133">Transmembrane helix</keyword>